<dbReference type="PANTHER" id="PTHR43162">
    <property type="match status" value="1"/>
</dbReference>
<dbReference type="KEGG" id="kphy:AOZ06_05655"/>
<dbReference type="PANTHER" id="PTHR43162:SF1">
    <property type="entry name" value="PRESTALK A DIFFERENTIATION PROTEIN A"/>
    <property type="match status" value="1"/>
</dbReference>
<gene>
    <name evidence="2" type="ORF">AOZ06_05655</name>
</gene>
<feature type="domain" description="NAD(P)-binding" evidence="1">
    <location>
        <begin position="7"/>
        <end position="176"/>
    </location>
</feature>
<dbReference type="SUPFAM" id="SSF51735">
    <property type="entry name" value="NAD(P)-binding Rossmann-fold domains"/>
    <property type="match status" value="1"/>
</dbReference>
<dbReference type="InterPro" id="IPR016040">
    <property type="entry name" value="NAD(P)-bd_dom"/>
</dbReference>
<dbReference type="RefSeq" id="WP_054288454.1">
    <property type="nucleotide sequence ID" value="NZ_CP012752.1"/>
</dbReference>
<evidence type="ECO:0000313" key="2">
    <source>
        <dbReference type="EMBL" id="ALG06481.1"/>
    </source>
</evidence>
<dbReference type="STRING" id="860235.AOZ06_05655"/>
<dbReference type="AlphaFoldDB" id="A0A0N9HPH7"/>
<dbReference type="InterPro" id="IPR036291">
    <property type="entry name" value="NAD(P)-bd_dom_sf"/>
</dbReference>
<protein>
    <recommendedName>
        <fullName evidence="1">NAD(P)-binding domain-containing protein</fullName>
    </recommendedName>
</protein>
<accession>A0A0N9HPH7</accession>
<proteinExistence type="predicted"/>
<keyword evidence="3" id="KW-1185">Reference proteome</keyword>
<reference evidence="2 3" key="1">
    <citation type="submission" date="2015-07" db="EMBL/GenBank/DDBJ databases">
        <title>Genome sequencing of Kibdelosporangium phytohabitans.</title>
        <authorList>
            <person name="Qin S."/>
            <person name="Xing K."/>
        </authorList>
    </citation>
    <scope>NUCLEOTIDE SEQUENCE [LARGE SCALE GENOMIC DNA]</scope>
    <source>
        <strain evidence="2 3">KLBMP1111</strain>
    </source>
</reference>
<evidence type="ECO:0000313" key="3">
    <source>
        <dbReference type="Proteomes" id="UP000063699"/>
    </source>
</evidence>
<dbReference type="Gene3D" id="3.40.50.720">
    <property type="entry name" value="NAD(P)-binding Rossmann-like Domain"/>
    <property type="match status" value="1"/>
</dbReference>
<organism evidence="2 3">
    <name type="scientific">Kibdelosporangium phytohabitans</name>
    <dbReference type="NCBI Taxonomy" id="860235"/>
    <lineage>
        <taxon>Bacteria</taxon>
        <taxon>Bacillati</taxon>
        <taxon>Actinomycetota</taxon>
        <taxon>Actinomycetes</taxon>
        <taxon>Pseudonocardiales</taxon>
        <taxon>Pseudonocardiaceae</taxon>
        <taxon>Kibdelosporangium</taxon>
    </lineage>
</organism>
<sequence>MTILVTGATGNVGRAVVTQLLEAGADVRATSRYPETAGLPVDVKAADLANPSSFEQALDNVEKVFLFPNPAGAQGFVDLAEAAGVQRIVLLSSQAAAHEEYGDAPMRTMHVIVEQALAKSSLEWTFLRPGGFATNTLLWAQSIKDTGRVRIPYADMNTNSIHEDDIAAVAVRALLEDGHAGNVYELTGPESLTQRRQIELIGEVIGKEIEVIDQRGAEARAALKAQFGPYANDHFLDSMLKIYQSAVGRPADMATGVDEVLGRPGRTFAEWVQDHKADFVA</sequence>
<name>A0A0N9HPH7_9PSEU</name>
<dbReference type="OrthoDB" id="3207931at2"/>
<dbReference type="InterPro" id="IPR051604">
    <property type="entry name" value="Ergot_Alk_Oxidoreductase"/>
</dbReference>
<dbReference type="EMBL" id="CP012752">
    <property type="protein sequence ID" value="ALG06481.1"/>
    <property type="molecule type" value="Genomic_DNA"/>
</dbReference>
<evidence type="ECO:0000259" key="1">
    <source>
        <dbReference type="Pfam" id="PF13460"/>
    </source>
</evidence>
<dbReference type="Gene3D" id="3.90.25.10">
    <property type="entry name" value="UDP-galactose 4-epimerase, domain 1"/>
    <property type="match status" value="1"/>
</dbReference>
<dbReference type="Proteomes" id="UP000063699">
    <property type="component" value="Chromosome"/>
</dbReference>
<dbReference type="Pfam" id="PF13460">
    <property type="entry name" value="NAD_binding_10"/>
    <property type="match status" value="1"/>
</dbReference>